<organism evidence="1 2">
    <name type="scientific">Corynebacterium pelargi</name>
    <dbReference type="NCBI Taxonomy" id="1471400"/>
    <lineage>
        <taxon>Bacteria</taxon>
        <taxon>Bacillati</taxon>
        <taxon>Actinomycetota</taxon>
        <taxon>Actinomycetes</taxon>
        <taxon>Mycobacteriales</taxon>
        <taxon>Corynebacteriaceae</taxon>
        <taxon>Corynebacterium</taxon>
    </lineage>
</organism>
<proteinExistence type="predicted"/>
<dbReference type="InterPro" id="IPR050508">
    <property type="entry name" value="Methyltransf_Superfamily"/>
</dbReference>
<evidence type="ECO:0000313" key="2">
    <source>
        <dbReference type="Proteomes" id="UP000288929"/>
    </source>
</evidence>
<dbReference type="SUPFAM" id="SSF53335">
    <property type="entry name" value="S-adenosyl-L-methionine-dependent methyltransferases"/>
    <property type="match status" value="1"/>
</dbReference>
<dbReference type="Gene3D" id="3.40.50.150">
    <property type="entry name" value="Vaccinia Virus protein VP39"/>
    <property type="match status" value="1"/>
</dbReference>
<dbReference type="Proteomes" id="UP000288929">
    <property type="component" value="Chromosome"/>
</dbReference>
<dbReference type="InterPro" id="IPR013216">
    <property type="entry name" value="Methyltransf_11"/>
</dbReference>
<dbReference type="InterPro" id="IPR029063">
    <property type="entry name" value="SAM-dependent_MTases_sf"/>
</dbReference>
<gene>
    <name evidence="1" type="ORF">CPELA_06155</name>
</gene>
<dbReference type="CDD" id="cd02440">
    <property type="entry name" value="AdoMet_MTases"/>
    <property type="match status" value="1"/>
</dbReference>
<protein>
    <submittedName>
        <fullName evidence="1">Uncharacterized protein</fullName>
    </submittedName>
</protein>
<name>A0A410W967_9CORY</name>
<evidence type="ECO:0000313" key="1">
    <source>
        <dbReference type="EMBL" id="QAU52498.1"/>
    </source>
</evidence>
<dbReference type="AlphaFoldDB" id="A0A410W967"/>
<dbReference type="PANTHER" id="PTHR42912">
    <property type="entry name" value="METHYLTRANSFERASE"/>
    <property type="match status" value="1"/>
</dbReference>
<dbReference type="Pfam" id="PF08241">
    <property type="entry name" value="Methyltransf_11"/>
    <property type="match status" value="1"/>
</dbReference>
<keyword evidence="2" id="KW-1185">Reference proteome</keyword>
<sequence>MSPCNNIHMSHTSPDQARLANQRWWNFDAEQYHQAHPEYLSSFYWCPEMLSEQQAQLLGDCSNQRVLEIGCGSGPCASWLASTYPSATVIGIDIAKGMLSRGEGFHGLLADVHSIPLADQSMDCAFSAFGAFPFIPQLTPALREVARVLKPGARLVISVNHPMRWVFPDHPGTQGLIATHSYFEHSYVEHDADGELSYAEFQHTMSDWIRAFDHSGFRLHRLIEPEWPEDLHITWGQWSPLRGKLFPGTVIFCATKD</sequence>
<dbReference type="GO" id="GO:0008757">
    <property type="term" value="F:S-adenosylmethionine-dependent methyltransferase activity"/>
    <property type="evidence" value="ECO:0007669"/>
    <property type="project" value="InterPro"/>
</dbReference>
<reference evidence="1 2" key="1">
    <citation type="submission" date="2019-01" db="EMBL/GenBank/DDBJ databases">
        <authorList>
            <person name="Ruckert C."/>
            <person name="Busche T."/>
            <person name="Kalinowski J."/>
        </authorList>
    </citation>
    <scope>NUCLEOTIDE SEQUENCE [LARGE SCALE GENOMIC DNA]</scope>
    <source>
        <strain evidence="1 2">136/3</strain>
    </source>
</reference>
<dbReference type="PANTHER" id="PTHR42912:SF93">
    <property type="entry name" value="N6-ADENOSINE-METHYLTRANSFERASE TMT1A"/>
    <property type="match status" value="1"/>
</dbReference>
<dbReference type="EMBL" id="CP035299">
    <property type="protein sequence ID" value="QAU52498.1"/>
    <property type="molecule type" value="Genomic_DNA"/>
</dbReference>
<dbReference type="KEGG" id="cpeg:CPELA_06155"/>
<accession>A0A410W967</accession>